<feature type="signal peptide" evidence="1">
    <location>
        <begin position="1"/>
        <end position="25"/>
    </location>
</feature>
<protein>
    <submittedName>
        <fullName evidence="2">Uncharacterized protein</fullName>
    </submittedName>
</protein>
<dbReference type="KEGG" id="bdm:EQG53_13130"/>
<reference evidence="2 4" key="1">
    <citation type="submission" date="2019-01" db="EMBL/GenBank/DDBJ databases">
        <title>Brevundimonas diminuta Genome sequencing and assembly.</title>
        <authorList>
            <person name="Chen H."/>
        </authorList>
    </citation>
    <scope>NUCLEOTIDE SEQUENCE [LARGE SCALE GENOMIC DNA]</scope>
    <source>
        <strain evidence="2">ATCC</strain>
        <strain evidence="4">ATCC(B) 19146</strain>
    </source>
</reference>
<evidence type="ECO:0000313" key="5">
    <source>
        <dbReference type="Proteomes" id="UP000596117"/>
    </source>
</evidence>
<organism evidence="2 4">
    <name type="scientific">Brevundimonas diminuta</name>
    <name type="common">Pseudomonas diminuta</name>
    <dbReference type="NCBI Taxonomy" id="293"/>
    <lineage>
        <taxon>Bacteria</taxon>
        <taxon>Pseudomonadati</taxon>
        <taxon>Pseudomonadota</taxon>
        <taxon>Alphaproteobacteria</taxon>
        <taxon>Caulobacterales</taxon>
        <taxon>Caulobacteraceae</taxon>
        <taxon>Brevundimonas</taxon>
    </lineage>
</organism>
<evidence type="ECO:0000313" key="4">
    <source>
        <dbReference type="Proteomes" id="UP000287388"/>
    </source>
</evidence>
<dbReference type="EMBL" id="CP035093">
    <property type="protein sequence ID" value="QAT15214.1"/>
    <property type="molecule type" value="Genomic_DNA"/>
</dbReference>
<keyword evidence="1" id="KW-0732">Signal</keyword>
<dbReference type="GeneID" id="56576804"/>
<dbReference type="RefSeq" id="WP_003165165.1">
    <property type="nucleotide sequence ID" value="NZ_BJNC01000009.1"/>
</dbReference>
<reference evidence="3 5" key="2">
    <citation type="submission" date="2020-12" db="EMBL/GenBank/DDBJ databases">
        <title>FDA dAtabase for Regulatory Grade micrObial Sequences (FDA-ARGOS): Supporting development and validation of Infectious Disease Dx tests.</title>
        <authorList>
            <person name="Kerrigan L."/>
            <person name="Long C."/>
            <person name="Tallon L."/>
            <person name="Sadzewicz L."/>
            <person name="Zhao X."/>
            <person name="Boylan J."/>
            <person name="Ott S."/>
            <person name="Bowen H."/>
            <person name="Vavikolanu K."/>
            <person name="Mehta A."/>
            <person name="Aluvathingal J."/>
            <person name="Nadendla S."/>
            <person name="Yan Y."/>
            <person name="Sichtig H."/>
        </authorList>
    </citation>
    <scope>NUCLEOTIDE SEQUENCE [LARGE SCALE GENOMIC DNA]</scope>
    <source>
        <strain evidence="3 5">FDAARGOS_1026</strain>
    </source>
</reference>
<accession>A0A246K739</accession>
<proteinExistence type="predicted"/>
<evidence type="ECO:0000256" key="1">
    <source>
        <dbReference type="SAM" id="SignalP"/>
    </source>
</evidence>
<sequence>MFLRRHAQSFLLIAVALMLPANALAQSGETERAGWRNAKAAVDAVVAGRRLCEVQSDNRLRYIGPIDAGLADCLAGLADRRGVTLAISSQGGDAETGIDAGYLLQGRDWTAEVHGLCASACANYILPAMRAVAVEPFSAVLLHGGADDEDLIYEAAVDQILARQKAVAPDVDEATVAEARVFTRDLVRTIVAAHRRYGEDLGVSSAWFSLTGFPTPEGGYGPMGFALADPTFTAAALGRVRVRSFWFPTTDEDRRLLFSLFPDTHIVVRETTQ</sequence>
<dbReference type="Proteomes" id="UP000596117">
    <property type="component" value="Chromosome"/>
</dbReference>
<dbReference type="EMBL" id="CP066026">
    <property type="protein sequence ID" value="QQB87403.1"/>
    <property type="molecule type" value="Genomic_DNA"/>
</dbReference>
<evidence type="ECO:0000313" key="3">
    <source>
        <dbReference type="EMBL" id="QQB87403.1"/>
    </source>
</evidence>
<gene>
    <name evidence="2" type="ORF">EQG53_13130</name>
    <name evidence="3" type="ORF">I6H83_09335</name>
</gene>
<evidence type="ECO:0000313" key="2">
    <source>
        <dbReference type="EMBL" id="QAT15214.1"/>
    </source>
</evidence>
<name>A0A246K739_BREDI</name>
<feature type="chain" id="PRO_5011268537" evidence="1">
    <location>
        <begin position="26"/>
        <end position="273"/>
    </location>
</feature>
<keyword evidence="5" id="KW-1185">Reference proteome</keyword>
<dbReference type="Proteomes" id="UP000287388">
    <property type="component" value="Chromosome"/>
</dbReference>
<dbReference type="AlphaFoldDB" id="A0A246K739"/>